<dbReference type="Gene3D" id="3.40.50.10610">
    <property type="entry name" value="ABC-type transport auxiliary lipoprotein component"/>
    <property type="match status" value="1"/>
</dbReference>
<evidence type="ECO:0000259" key="1">
    <source>
        <dbReference type="Pfam" id="PF17680"/>
    </source>
</evidence>
<sequence>MVKTEDITQNVNEFNNKLSSLVKQLLKSELYDHKKKATLMTTFVRADTLTYKKTDHPLQYLGHYLSDGIKTELVHRESKVIEHKSSSAVSISKDASYFLSRNIDELKGIDGAEYIIAGTFVEMENGAMVNVEVIEISTSEVVSAAREFFPNTLFWPAKSVVSRNGMLYREDK</sequence>
<dbReference type="Pfam" id="PF17680">
    <property type="entry name" value="FlgO"/>
    <property type="match status" value="1"/>
</dbReference>
<feature type="domain" description="FlgO" evidence="1">
    <location>
        <begin position="20"/>
        <end position="152"/>
    </location>
</feature>
<dbReference type="InterPro" id="IPR041215">
    <property type="entry name" value="FlgO_dom"/>
</dbReference>
<dbReference type="Proteomes" id="UP000626370">
    <property type="component" value="Unassembled WGS sequence"/>
</dbReference>
<keyword evidence="3" id="KW-1185">Reference proteome</keyword>
<accession>A0ABQ3J0D1</accession>
<organism evidence="2 3">
    <name type="scientific">Thalassotalea profundi</name>
    <dbReference type="NCBI Taxonomy" id="2036687"/>
    <lineage>
        <taxon>Bacteria</taxon>
        <taxon>Pseudomonadati</taxon>
        <taxon>Pseudomonadota</taxon>
        <taxon>Gammaproteobacteria</taxon>
        <taxon>Alteromonadales</taxon>
        <taxon>Colwelliaceae</taxon>
        <taxon>Thalassotalea</taxon>
    </lineage>
</organism>
<reference evidence="3" key="1">
    <citation type="journal article" date="2019" name="Int. J. Syst. Evol. Microbiol.">
        <title>The Global Catalogue of Microorganisms (GCM) 10K type strain sequencing project: providing services to taxonomists for standard genome sequencing and annotation.</title>
        <authorList>
            <consortium name="The Broad Institute Genomics Platform"/>
            <consortium name="The Broad Institute Genome Sequencing Center for Infectious Disease"/>
            <person name="Wu L."/>
            <person name="Ma J."/>
        </authorList>
    </citation>
    <scope>NUCLEOTIDE SEQUENCE [LARGE SCALE GENOMIC DNA]</scope>
    <source>
        <strain evidence="3">CGMCC 1.15922</strain>
    </source>
</reference>
<evidence type="ECO:0000313" key="2">
    <source>
        <dbReference type="EMBL" id="GHF00270.1"/>
    </source>
</evidence>
<name>A0ABQ3J0D1_9GAMM</name>
<dbReference type="InterPro" id="IPR014549">
    <property type="entry name" value="FlgO"/>
</dbReference>
<comment type="caution">
    <text evidence="2">The sequence shown here is derived from an EMBL/GenBank/DDBJ whole genome shotgun (WGS) entry which is preliminary data.</text>
</comment>
<protein>
    <recommendedName>
        <fullName evidence="1">FlgO domain-containing protein</fullName>
    </recommendedName>
</protein>
<evidence type="ECO:0000313" key="3">
    <source>
        <dbReference type="Proteomes" id="UP000626370"/>
    </source>
</evidence>
<proteinExistence type="predicted"/>
<dbReference type="PIRSF" id="PIRSF028688">
    <property type="entry name" value="UCP_imp_028688"/>
    <property type="match status" value="1"/>
</dbReference>
<gene>
    <name evidence="2" type="ORF">GCM10011501_32220</name>
</gene>
<dbReference type="EMBL" id="BNAH01000015">
    <property type="protein sequence ID" value="GHF00270.1"/>
    <property type="molecule type" value="Genomic_DNA"/>
</dbReference>